<dbReference type="InterPro" id="IPR001296">
    <property type="entry name" value="Glyco_trans_1"/>
</dbReference>
<feature type="domain" description="Glycosyl transferase family 1" evidence="2">
    <location>
        <begin position="3"/>
        <end position="96"/>
    </location>
</feature>
<keyword evidence="1" id="KW-0808">Transferase</keyword>
<name>A0A938BRB1_UNCW3</name>
<dbReference type="GO" id="GO:0009103">
    <property type="term" value="P:lipopolysaccharide biosynthetic process"/>
    <property type="evidence" value="ECO:0007669"/>
    <property type="project" value="TreeGrafter"/>
</dbReference>
<accession>A0A938BRB1</accession>
<dbReference type="GO" id="GO:0016757">
    <property type="term" value="F:glycosyltransferase activity"/>
    <property type="evidence" value="ECO:0007669"/>
    <property type="project" value="InterPro"/>
</dbReference>
<evidence type="ECO:0000313" key="4">
    <source>
        <dbReference type="Proteomes" id="UP000779900"/>
    </source>
</evidence>
<organism evidence="3 4">
    <name type="scientific">candidate division WOR-3 bacterium</name>
    <dbReference type="NCBI Taxonomy" id="2052148"/>
    <lineage>
        <taxon>Bacteria</taxon>
        <taxon>Bacteria division WOR-3</taxon>
    </lineage>
</organism>
<evidence type="ECO:0000313" key="3">
    <source>
        <dbReference type="EMBL" id="MBM3332981.1"/>
    </source>
</evidence>
<reference evidence="3" key="1">
    <citation type="submission" date="2019-03" db="EMBL/GenBank/DDBJ databases">
        <title>Lake Tanganyika Metagenome-Assembled Genomes (MAGs).</title>
        <authorList>
            <person name="Tran P."/>
        </authorList>
    </citation>
    <scope>NUCLEOTIDE SEQUENCE</scope>
    <source>
        <strain evidence="3">K_DeepCast_150m_m2_040</strain>
    </source>
</reference>
<protein>
    <submittedName>
        <fullName evidence="3">Glycosyltransferase family 4 protein</fullName>
    </submittedName>
</protein>
<dbReference type="PANTHER" id="PTHR46401">
    <property type="entry name" value="GLYCOSYLTRANSFERASE WBBK-RELATED"/>
    <property type="match status" value="1"/>
</dbReference>
<dbReference type="EMBL" id="VGIR01000196">
    <property type="protein sequence ID" value="MBM3332981.1"/>
    <property type="molecule type" value="Genomic_DNA"/>
</dbReference>
<dbReference type="Pfam" id="PF00534">
    <property type="entry name" value="Glycos_transf_1"/>
    <property type="match status" value="1"/>
</dbReference>
<evidence type="ECO:0000256" key="1">
    <source>
        <dbReference type="ARBA" id="ARBA00022679"/>
    </source>
</evidence>
<proteinExistence type="predicted"/>
<dbReference type="SUPFAM" id="SSF53756">
    <property type="entry name" value="UDP-Glycosyltransferase/glycogen phosphorylase"/>
    <property type="match status" value="1"/>
</dbReference>
<dbReference type="PANTHER" id="PTHR46401:SF2">
    <property type="entry name" value="GLYCOSYLTRANSFERASE WBBK-RELATED"/>
    <property type="match status" value="1"/>
</dbReference>
<feature type="non-terminal residue" evidence="3">
    <location>
        <position position="1"/>
    </location>
</feature>
<dbReference type="CDD" id="cd03809">
    <property type="entry name" value="GT4_MtfB-like"/>
    <property type="match status" value="1"/>
</dbReference>
<gene>
    <name evidence="3" type="ORF">FJY68_14235</name>
</gene>
<evidence type="ECO:0000259" key="2">
    <source>
        <dbReference type="Pfam" id="PF00534"/>
    </source>
</evidence>
<sequence>EGRVRFLGYVAEETLAALYTLARCCVYPSWYEGFGVPVLEAMACGTPVIASNASSIPEVGGDAALLVTPGDVNELTGALERVLSDDQLRAEMVAKGLARARQFSWQTTAARHVELYRRILEAPR</sequence>
<dbReference type="Proteomes" id="UP000779900">
    <property type="component" value="Unassembled WGS sequence"/>
</dbReference>
<dbReference type="AlphaFoldDB" id="A0A938BRB1"/>
<dbReference type="Gene3D" id="3.40.50.2000">
    <property type="entry name" value="Glycogen Phosphorylase B"/>
    <property type="match status" value="2"/>
</dbReference>
<comment type="caution">
    <text evidence="3">The sequence shown here is derived from an EMBL/GenBank/DDBJ whole genome shotgun (WGS) entry which is preliminary data.</text>
</comment>